<gene>
    <name evidence="1" type="ORF">JYK02_38230</name>
</gene>
<organism evidence="1 2">
    <name type="scientific">Corallococcus macrosporus</name>
    <dbReference type="NCBI Taxonomy" id="35"/>
    <lineage>
        <taxon>Bacteria</taxon>
        <taxon>Pseudomonadati</taxon>
        <taxon>Myxococcota</taxon>
        <taxon>Myxococcia</taxon>
        <taxon>Myxococcales</taxon>
        <taxon>Cystobacterineae</taxon>
        <taxon>Myxococcaceae</taxon>
        <taxon>Corallococcus</taxon>
    </lineage>
</organism>
<evidence type="ECO:0000313" key="1">
    <source>
        <dbReference type="EMBL" id="MBN8233372.1"/>
    </source>
</evidence>
<dbReference type="EMBL" id="JAFIMU010000017">
    <property type="protein sequence ID" value="MBN8233372.1"/>
    <property type="molecule type" value="Genomic_DNA"/>
</dbReference>
<protein>
    <recommendedName>
        <fullName evidence="3">DUF3551 domain-containing protein</fullName>
    </recommendedName>
</protein>
<sequence>MSRKRMLAIVGAVLLAGVAVAVVVLRGQARAPGDDDNFAADLDARPKCWVKMKPSATGKCSGRVYKGQCYMANWSECAKYY</sequence>
<dbReference type="Proteomes" id="UP000664052">
    <property type="component" value="Unassembled WGS sequence"/>
</dbReference>
<reference evidence="1 2" key="1">
    <citation type="submission" date="2021-02" db="EMBL/GenBank/DDBJ databases">
        <title>De Novo genome assembly of isolated myxobacteria.</title>
        <authorList>
            <person name="Stevens D.C."/>
        </authorList>
    </citation>
    <scope>NUCLEOTIDE SEQUENCE [LARGE SCALE GENOMIC DNA]</scope>
    <source>
        <strain evidence="1 2">ATCC 29039</strain>
    </source>
</reference>
<evidence type="ECO:0008006" key="3">
    <source>
        <dbReference type="Google" id="ProtNLM"/>
    </source>
</evidence>
<name>A0ABS3DPU9_9BACT</name>
<keyword evidence="2" id="KW-1185">Reference proteome</keyword>
<proteinExistence type="predicted"/>
<dbReference type="RefSeq" id="WP_207057896.1">
    <property type="nucleotide sequence ID" value="NZ_JAFIMU010000017.1"/>
</dbReference>
<accession>A0ABS3DPU9</accession>
<comment type="caution">
    <text evidence="1">The sequence shown here is derived from an EMBL/GenBank/DDBJ whole genome shotgun (WGS) entry which is preliminary data.</text>
</comment>
<evidence type="ECO:0000313" key="2">
    <source>
        <dbReference type="Proteomes" id="UP000664052"/>
    </source>
</evidence>